<evidence type="ECO:0000313" key="3">
    <source>
        <dbReference type="Proteomes" id="UP000265836"/>
    </source>
</evidence>
<protein>
    <submittedName>
        <fullName evidence="2">Ca2+-binding RTX toxin-like protein</fullName>
    </submittedName>
</protein>
<organism evidence="2 3">
    <name type="scientific">Ectopseudomonas oleovorans</name>
    <name type="common">Pseudomonas oleovorans</name>
    <dbReference type="NCBI Taxonomy" id="301"/>
    <lineage>
        <taxon>Bacteria</taxon>
        <taxon>Pseudomonadati</taxon>
        <taxon>Pseudomonadota</taxon>
        <taxon>Gammaproteobacteria</taxon>
        <taxon>Pseudomonadales</taxon>
        <taxon>Pseudomonadaceae</taxon>
        <taxon>Ectopseudomonas</taxon>
    </lineage>
</organism>
<dbReference type="GO" id="GO:0005509">
    <property type="term" value="F:calcium ion binding"/>
    <property type="evidence" value="ECO:0007669"/>
    <property type="project" value="InterPro"/>
</dbReference>
<keyword evidence="1" id="KW-0106">Calcium</keyword>
<dbReference type="Proteomes" id="UP000265836">
    <property type="component" value="Unassembled WGS sequence"/>
</dbReference>
<dbReference type="AlphaFoldDB" id="A0A397NC72"/>
<dbReference type="Pfam" id="PF00353">
    <property type="entry name" value="HemolysinCabind"/>
    <property type="match status" value="3"/>
</dbReference>
<dbReference type="Gene3D" id="2.150.10.10">
    <property type="entry name" value="Serralysin-like metalloprotease, C-terminal"/>
    <property type="match status" value="3"/>
</dbReference>
<dbReference type="InterPro" id="IPR001343">
    <property type="entry name" value="Hemolysn_Ca-bd"/>
</dbReference>
<dbReference type="PRINTS" id="PR00313">
    <property type="entry name" value="CABNDNGRPT"/>
</dbReference>
<accession>A0A397NC72</accession>
<dbReference type="EMBL" id="QXDA01000002">
    <property type="protein sequence ID" value="RIA35026.1"/>
    <property type="molecule type" value="Genomic_DNA"/>
</dbReference>
<name>A0A397NC72_ECTOL</name>
<evidence type="ECO:0000256" key="1">
    <source>
        <dbReference type="ARBA" id="ARBA00022837"/>
    </source>
</evidence>
<dbReference type="RefSeq" id="WP_137010766.1">
    <property type="nucleotide sequence ID" value="NZ_QXDA01000002.1"/>
</dbReference>
<evidence type="ECO:0000313" key="2">
    <source>
        <dbReference type="EMBL" id="RIA35026.1"/>
    </source>
</evidence>
<proteinExistence type="predicted"/>
<comment type="caution">
    <text evidence="2">The sequence shown here is derived from an EMBL/GenBank/DDBJ whole genome shotgun (WGS) entry which is preliminary data.</text>
</comment>
<reference evidence="2 3" key="1">
    <citation type="submission" date="2018-08" db="EMBL/GenBank/DDBJ databases">
        <title>Genome sequencing of rice bacterial endophytes.</title>
        <authorList>
            <person name="Venturi V."/>
        </authorList>
    </citation>
    <scope>NUCLEOTIDE SEQUENCE [LARGE SCALE GENOMIC DNA]</scope>
    <source>
        <strain evidence="2 3">E1205</strain>
    </source>
</reference>
<sequence length="647" mass="68725">MTAVNIKLSNAALINAKAVAADQITLRDQIEALLEANGVLAERYSYFDDARESSNKFTLLFDDGSSRTYNGVISPTLNLSNYKTGTALAHTVVLKVPAGITETVKGQLSYSYKENPFDGLLIEYTGGTITDYKLDLYGKLADEDYGRVSAGFSGQLAYSATGQISGTISKFLTTASKIQKQELIEGDFSVNGDLNGVQVSGVTRYYQSLYHDKSIVEVRGALSVDTGDVFSVSALNRSEYWDGDDVFTVELANNVTESLLINTGAGNDHLTLKGGRGHLRVDAGSGNDTIRLLDKDPVIRGGDGIDTVETAFSYSIAEIGDIENLTLYGKKKADATGNALNNVLTGNDAANILDGREGADRMIGGLGNDIYIVDDLGDQTIELAKQGVDTVRAWLSWTLAENLENLELMGQGHLNGTGNGAANKITGNSGNNILDGAGGVDILAGGGGNDTYILDLVVKGSGSKRSLVLEDKIIESANNGIDTLQLRGQFNLDTATTVKLANHLENLDASGTGSTLLNLTGNNADNLLIGNDADNILVGGNGADQLFGGGGRDTFRFLSLKELGLGDRQDVILDFTRGEDVLDFKAKAFKGYSFIGQQDFTALKQLRYETDGDDLILFGNSAGDTRADFSLKLVGINALGIEDLLLG</sequence>
<dbReference type="InterPro" id="IPR011049">
    <property type="entry name" value="Serralysin-like_metalloprot_C"/>
</dbReference>
<gene>
    <name evidence="2" type="ORF">DFO61_1689</name>
</gene>
<dbReference type="SUPFAM" id="SSF51120">
    <property type="entry name" value="beta-Roll"/>
    <property type="match status" value="3"/>
</dbReference>